<protein>
    <submittedName>
        <fullName evidence="1">Uncharacterized protein</fullName>
    </submittedName>
</protein>
<keyword evidence="2" id="KW-1185">Reference proteome</keyword>
<gene>
    <name evidence="1" type="ORF">GMST_00930</name>
</gene>
<evidence type="ECO:0000313" key="2">
    <source>
        <dbReference type="Proteomes" id="UP000556026"/>
    </source>
</evidence>
<dbReference type="InterPro" id="IPR008929">
    <property type="entry name" value="Chondroitin_lyas"/>
</dbReference>
<dbReference type="AlphaFoldDB" id="A0A6V8MCQ2"/>
<reference evidence="2" key="1">
    <citation type="submission" date="2020-06" db="EMBL/GenBank/DDBJ databases">
        <title>Draft genomic sequence of Geomonas sp. Red330.</title>
        <authorList>
            <person name="Itoh H."/>
            <person name="Zhenxing X."/>
            <person name="Ushijima N."/>
            <person name="Masuda Y."/>
            <person name="Shiratori Y."/>
            <person name="Senoo K."/>
        </authorList>
    </citation>
    <scope>NUCLEOTIDE SEQUENCE [LARGE SCALE GENOMIC DNA]</scope>
    <source>
        <strain evidence="2">Red330</strain>
    </source>
</reference>
<accession>A0A6V8MCQ2</accession>
<dbReference type="Gene3D" id="1.50.10.100">
    <property type="entry name" value="Chondroitin AC/alginate lyase"/>
    <property type="match status" value="1"/>
</dbReference>
<sequence>METRLRHELVISLALFIVFSLLCSGKVSWAVGAPDYLPDGPHPRIILNSGELTRLVAKRAGAAAEWTKLVAWCDTHLTDTGYNVQPTVLGYGGVIAFGQANWQGSDYYGYRMSGFNDQLLSYALAYQVLKQPGAGQDLTRAAQYAARVKELLVNGIAKGLNVGEEPNGLRALRVSDLADVSVNAAEVTALAATTETLAGQVSSMFYKLGYSSRFLVAVPIAYDWIYDTLSQQDKDLLAPMMLRWYDWIQGVRSAYNNGVLINGVRYYEDFGGTADSTHVNPSGGQITVASDYGKMYSNFGSGHEAMMSLIPVALYGYNADIPAYFSQTKIRLTTSVVPQLESPLQQAGGESVEGWNYGSGYSYLAPSLYGYYTATGEPAIAGMTWFSGLVESMVHRLGANLLDVPYTGYWTGVPMGVNRTSFAFPFTGILQRIDASAKLAQVGQYLLVNSAWQDTPALYDQVLWLRKDVTSVPPSILPLSHLASGSGIFTSRSSWTDPDGTHMQGILKGVAAQANHEGYSQGHFSLSRGSDRLLSHSNAAGDSPAATTFNTILFNNNGPHASNPALTTPAIDRMEEGGGFFYVSGDITNAYKRQWNTDRALLFRRSLLHVRPGLLVVYDVTRSNATLGNLKDWYTQYTSLPAVTGDTVATASGNSKVFVKTVYPAGSFTVSNPYTGSYRVKFTPATLQEYDQFLHVVEATGTSGQQSAVAPISTANLRGAHIQASRNVVIGFPSDQNGADLGAPISYSYTPTTSATDHYLAKLVPGQTFSVSVTGGAVKTVTLTPGPSSVAASANGVLAFTVNADNSFSQLNVATKTGGVVSPSPQLRGRGL</sequence>
<proteinExistence type="predicted"/>
<name>A0A6V8MCQ2_9BACT</name>
<evidence type="ECO:0000313" key="1">
    <source>
        <dbReference type="EMBL" id="GFO57768.1"/>
    </source>
</evidence>
<dbReference type="RefSeq" id="WP_183352595.1">
    <property type="nucleotide sequence ID" value="NZ_BLXX01000001.1"/>
</dbReference>
<dbReference type="Proteomes" id="UP000556026">
    <property type="component" value="Unassembled WGS sequence"/>
</dbReference>
<comment type="caution">
    <text evidence="1">The sequence shown here is derived from an EMBL/GenBank/DDBJ whole genome shotgun (WGS) entry which is preliminary data.</text>
</comment>
<dbReference type="EMBL" id="BLXX01000001">
    <property type="protein sequence ID" value="GFO57768.1"/>
    <property type="molecule type" value="Genomic_DNA"/>
</dbReference>
<organism evidence="1 2">
    <name type="scientific">Geomonas silvestris</name>
    <dbReference type="NCBI Taxonomy" id="2740184"/>
    <lineage>
        <taxon>Bacteria</taxon>
        <taxon>Pseudomonadati</taxon>
        <taxon>Thermodesulfobacteriota</taxon>
        <taxon>Desulfuromonadia</taxon>
        <taxon>Geobacterales</taxon>
        <taxon>Geobacteraceae</taxon>
        <taxon>Geomonas</taxon>
    </lineage>
</organism>
<dbReference type="Gene3D" id="2.70.98.70">
    <property type="match status" value="1"/>
</dbReference>